<accession>A0ABW9ZUQ0</accession>
<reference evidence="5 6" key="1">
    <citation type="submission" date="2020-01" db="EMBL/GenBank/DDBJ databases">
        <title>Genome analysis.</title>
        <authorList>
            <person name="Wu S."/>
            <person name="Wang G."/>
        </authorList>
    </citation>
    <scope>NUCLEOTIDE SEQUENCE [LARGE SCALE GENOMIC DNA]</scope>
    <source>
        <strain evidence="5 6">SYL130</strain>
    </source>
</reference>
<evidence type="ECO:0000256" key="2">
    <source>
        <dbReference type="ARBA" id="ARBA00023015"/>
    </source>
</evidence>
<dbReference type="InterPro" id="IPR005650">
    <property type="entry name" value="BlaI_family"/>
</dbReference>
<dbReference type="Gene3D" id="1.10.10.10">
    <property type="entry name" value="Winged helix-like DNA-binding domain superfamily/Winged helix DNA-binding domain"/>
    <property type="match status" value="1"/>
</dbReference>
<gene>
    <name evidence="5" type="ORF">GWC95_13075</name>
</gene>
<dbReference type="PIRSF" id="PIRSF019455">
    <property type="entry name" value="CopR_AtkY"/>
    <property type="match status" value="1"/>
</dbReference>
<sequence length="131" mass="15149">MKEENTSIEPTKSELEILQVLWEHGPSTVRFVNDCLNEQKRAVQYTSTLKLMQIMVDKKLLTRDESQMKHIYIPAAEEAVTKSFLLERFVDTMYKGSASSLLMQLLGNKKTSKKELEAIKELVKKLDKKDK</sequence>
<keyword evidence="4" id="KW-0804">Transcription</keyword>
<dbReference type="EMBL" id="JAACJS010000015">
    <property type="protein sequence ID" value="NCI50864.1"/>
    <property type="molecule type" value="Genomic_DNA"/>
</dbReference>
<keyword evidence="2" id="KW-0805">Transcription regulation</keyword>
<evidence type="ECO:0000256" key="4">
    <source>
        <dbReference type="ARBA" id="ARBA00023163"/>
    </source>
</evidence>
<dbReference type="Proteomes" id="UP000753802">
    <property type="component" value="Unassembled WGS sequence"/>
</dbReference>
<proteinExistence type="inferred from homology"/>
<keyword evidence="6" id="KW-1185">Reference proteome</keyword>
<dbReference type="Pfam" id="PF03965">
    <property type="entry name" value="Penicillinase_R"/>
    <property type="match status" value="1"/>
</dbReference>
<dbReference type="RefSeq" id="WP_161819170.1">
    <property type="nucleotide sequence ID" value="NZ_JAACJS010000015.1"/>
</dbReference>
<evidence type="ECO:0000256" key="3">
    <source>
        <dbReference type="ARBA" id="ARBA00023125"/>
    </source>
</evidence>
<evidence type="ECO:0000256" key="1">
    <source>
        <dbReference type="ARBA" id="ARBA00011046"/>
    </source>
</evidence>
<keyword evidence="3" id="KW-0238">DNA-binding</keyword>
<dbReference type="InterPro" id="IPR036390">
    <property type="entry name" value="WH_DNA-bd_sf"/>
</dbReference>
<dbReference type="InterPro" id="IPR036388">
    <property type="entry name" value="WH-like_DNA-bd_sf"/>
</dbReference>
<dbReference type="SUPFAM" id="SSF46785">
    <property type="entry name" value="Winged helix' DNA-binding domain"/>
    <property type="match status" value="1"/>
</dbReference>
<protein>
    <submittedName>
        <fullName evidence="5">BlaI/MecI/CopY family transcriptional regulator</fullName>
    </submittedName>
</protein>
<comment type="similarity">
    <text evidence="1">Belongs to the BlaI transcriptional regulatory family.</text>
</comment>
<evidence type="ECO:0000313" key="5">
    <source>
        <dbReference type="EMBL" id="NCI50864.1"/>
    </source>
</evidence>
<comment type="caution">
    <text evidence="5">The sequence shown here is derived from an EMBL/GenBank/DDBJ whole genome shotgun (WGS) entry which is preliminary data.</text>
</comment>
<dbReference type="Gene3D" id="1.10.4040.10">
    <property type="entry name" value="Penicillinase repressor domain"/>
    <property type="match status" value="1"/>
</dbReference>
<organism evidence="5 6">
    <name type="scientific">Sediminibacterium roseum</name>
    <dbReference type="NCBI Taxonomy" id="1978412"/>
    <lineage>
        <taxon>Bacteria</taxon>
        <taxon>Pseudomonadati</taxon>
        <taxon>Bacteroidota</taxon>
        <taxon>Chitinophagia</taxon>
        <taxon>Chitinophagales</taxon>
        <taxon>Chitinophagaceae</taxon>
        <taxon>Sediminibacterium</taxon>
    </lineage>
</organism>
<name>A0ABW9ZUQ0_9BACT</name>
<evidence type="ECO:0000313" key="6">
    <source>
        <dbReference type="Proteomes" id="UP000753802"/>
    </source>
</evidence>